<dbReference type="InterPro" id="IPR027417">
    <property type="entry name" value="P-loop_NTPase"/>
</dbReference>
<keyword evidence="4" id="KW-0547">Nucleotide-binding</keyword>
<dbReference type="NCBIfam" id="TIGR00929">
    <property type="entry name" value="VirB4_CagE"/>
    <property type="match status" value="1"/>
</dbReference>
<comment type="similarity">
    <text evidence="2">Belongs to the TrbE/VirB4 family.</text>
</comment>
<evidence type="ECO:0000256" key="5">
    <source>
        <dbReference type="ARBA" id="ARBA00022840"/>
    </source>
</evidence>
<dbReference type="Proteomes" id="UP000029925">
    <property type="component" value="Unassembled WGS sequence"/>
</dbReference>
<evidence type="ECO:0000256" key="7">
    <source>
        <dbReference type="ARBA" id="ARBA00023026"/>
    </source>
</evidence>
<reference evidence="12 13" key="1">
    <citation type="journal article" date="2014" name="Genome Announc.">
        <title>Draft genome sequences of eight enterohepatic helicobacter species isolated from both laboratory and wild rodents.</title>
        <authorList>
            <person name="Sheh A."/>
            <person name="Shen Z."/>
            <person name="Fox J.G."/>
        </authorList>
    </citation>
    <scope>NUCLEOTIDE SEQUENCE [LARGE SCALE GENOMIC DNA]</scope>
    <source>
        <strain evidence="12 13">MIT 98-6810</strain>
    </source>
</reference>
<dbReference type="GO" id="GO:0016020">
    <property type="term" value="C:membrane"/>
    <property type="evidence" value="ECO:0007669"/>
    <property type="project" value="UniProtKB-SubCell"/>
</dbReference>
<sequence>MVQPLFKGLTRPALLFGVPMLPLLATFGLLLLITFWTQSFALLFLAIPLFFIEKAMAKKDPYIFRLFMLKAMFLTNPFSKKFHSVKTYSATSYTKKQMARAEVPKLNIIALNNEPNFEKLIPYSSIIAPSVVMTKDYLLLSTYRIDGICFEAESDINLSFINESLNMCFRAFSNEPVSFYFHNVRHRINDSLDSAFDNPYLNDVDEKYKQSFKDKTLLKNSLFITIIYSPLGRLDKGVFKKASVKDKQKQLTSFLYIFKEYKARFESNIKQFGVALLGEYEKNGIKFSKQLEFYNYLIGGRFTPTRILDMPLYEYLSGGLNNIYFEHKSAQINYNDDTYKFCRAIEVKDYSNTTYAGILDALMYLNCEFTITQSYIPLSQIEAKSALKTQANQLKSVEDDSISQTAQIEQALDDLASGEIGFGNYHFVIIVFGDSLKECKDNTNQTITLLNEIGILTSIAEIALPASYFSQMPCNFAFRPRIHKISTANYSSLIALHNFSSGKRDKNCWGEAVCMLKTPNKSPYYLNFHQSNNNKDDFGELFLANSLILGQSGGGKTVFMNFTFNQMQKYKDPSTFPESTPLDKRKFTSVYLDKDYGALGNILCAGGKYIKIENGKPTGFNPFKVEATQENLRALKGLVTMLVTRKGEFLNAKEEKKLSDAVEFIMREFKKDERKYPISLLLENLTEDINDDNSLKARLMAFKKGKQFGWVFDNENDILEFSDEISIYGIDGTEFLDDKDINGILSYFILWRVMSLADGRRLVIDIDEAWKWLENEVVAEEVKNKFKTIRKQNGFLRLATQSVEDFLKLPIAKTLIEQSATKIFLPNPLAKADDYINGLNLSEDEYQIIRDFQPVKRQFLIKRQDESVIATLDLSTLGKENLMILSTGASYIDTIENIFDDKEKSLEAKIIALKEVYRNA</sequence>
<keyword evidence="7" id="KW-0843">Virulence</keyword>
<evidence type="ECO:0000256" key="9">
    <source>
        <dbReference type="SAM" id="Phobius"/>
    </source>
</evidence>
<evidence type="ECO:0000256" key="1">
    <source>
        <dbReference type="ARBA" id="ARBA00004370"/>
    </source>
</evidence>
<evidence type="ECO:0000313" key="13">
    <source>
        <dbReference type="Proteomes" id="UP000029925"/>
    </source>
</evidence>
<keyword evidence="5" id="KW-0067">ATP-binding</keyword>
<feature type="transmembrane region" description="Helical" evidence="9">
    <location>
        <begin position="20"/>
        <end position="50"/>
    </location>
</feature>
<protein>
    <submittedName>
        <fullName evidence="12">VirB4 family type IV secretion/conjugal transfer ATPase</fullName>
    </submittedName>
</protein>
<accession>A0A4U8S0R7</accession>
<keyword evidence="8 9" id="KW-0472">Membrane</keyword>
<dbReference type="InterPro" id="IPR043964">
    <property type="entry name" value="P-loop_TraG"/>
</dbReference>
<dbReference type="Pfam" id="PF05101">
    <property type="entry name" value="VirB3"/>
    <property type="match status" value="1"/>
</dbReference>
<keyword evidence="3 9" id="KW-0812">Transmembrane</keyword>
<dbReference type="Pfam" id="PF19044">
    <property type="entry name" value="P-loop_TraG"/>
    <property type="match status" value="1"/>
</dbReference>
<evidence type="ECO:0000256" key="8">
    <source>
        <dbReference type="ARBA" id="ARBA00023136"/>
    </source>
</evidence>
<dbReference type="InterPro" id="IPR018145">
    <property type="entry name" value="CagE_TrbE_VirB_cntrl_dom"/>
</dbReference>
<dbReference type="Pfam" id="PF03135">
    <property type="entry name" value="CagE_TrbE_VirB"/>
    <property type="match status" value="1"/>
</dbReference>
<evidence type="ECO:0000256" key="3">
    <source>
        <dbReference type="ARBA" id="ARBA00022692"/>
    </source>
</evidence>
<name>A0A4U8S0R7_9HELI</name>
<keyword evidence="13" id="KW-1185">Reference proteome</keyword>
<dbReference type="InterPro" id="IPR051162">
    <property type="entry name" value="T4SS_component"/>
</dbReference>
<dbReference type="AlphaFoldDB" id="A0A4U8S0R7"/>
<dbReference type="PANTHER" id="PTHR30121:SF12">
    <property type="entry name" value="TYPE IV SECRETION SYSTEM PROTEIN CAGE"/>
    <property type="match status" value="1"/>
</dbReference>
<comment type="subcellular location">
    <subcellularLocation>
        <location evidence="1">Membrane</location>
    </subcellularLocation>
</comment>
<keyword evidence="6 9" id="KW-1133">Transmembrane helix</keyword>
<dbReference type="RefSeq" id="WP_034342961.1">
    <property type="nucleotide sequence ID" value="NZ_CAOMZE010000025.1"/>
</dbReference>
<feature type="domain" description="CagE TrbE VirB component of type IV transporter system central" evidence="10">
    <location>
        <begin position="276"/>
        <end position="481"/>
    </location>
</feature>
<dbReference type="PANTHER" id="PTHR30121">
    <property type="entry name" value="UNCHARACTERIZED PROTEIN YJGR-RELATED"/>
    <property type="match status" value="1"/>
</dbReference>
<dbReference type="GeneID" id="78151868"/>
<dbReference type="InterPro" id="IPR007792">
    <property type="entry name" value="T4SS_VirB3/TrbD/AvhB"/>
</dbReference>
<evidence type="ECO:0000259" key="11">
    <source>
        <dbReference type="Pfam" id="PF19044"/>
    </source>
</evidence>
<dbReference type="Gene3D" id="1.10.8.730">
    <property type="match status" value="1"/>
</dbReference>
<organism evidence="12 13">
    <name type="scientific">Helicobacter typhlonius</name>
    <dbReference type="NCBI Taxonomy" id="76936"/>
    <lineage>
        <taxon>Bacteria</taxon>
        <taxon>Pseudomonadati</taxon>
        <taxon>Campylobacterota</taxon>
        <taxon>Epsilonproteobacteria</taxon>
        <taxon>Campylobacterales</taxon>
        <taxon>Helicobacteraceae</taxon>
        <taxon>Helicobacter</taxon>
    </lineage>
</organism>
<dbReference type="STRING" id="76936.BN2458_PEG1714"/>
<evidence type="ECO:0000313" key="12">
    <source>
        <dbReference type="EMBL" id="TLD79245.1"/>
    </source>
</evidence>
<dbReference type="EMBL" id="JRPF02000002">
    <property type="protein sequence ID" value="TLD79245.1"/>
    <property type="molecule type" value="Genomic_DNA"/>
</dbReference>
<comment type="caution">
    <text evidence="12">The sequence shown here is derived from an EMBL/GenBank/DDBJ whole genome shotgun (WGS) entry which is preliminary data.</text>
</comment>
<gene>
    <name evidence="12" type="ORF">LS75_002840</name>
</gene>
<dbReference type="Gene3D" id="3.40.50.300">
    <property type="entry name" value="P-loop containing nucleotide triphosphate hydrolases"/>
    <property type="match status" value="1"/>
</dbReference>
<evidence type="ECO:0000256" key="4">
    <source>
        <dbReference type="ARBA" id="ARBA00022741"/>
    </source>
</evidence>
<proteinExistence type="inferred from homology"/>
<evidence type="ECO:0000256" key="2">
    <source>
        <dbReference type="ARBA" id="ARBA00006512"/>
    </source>
</evidence>
<dbReference type="SUPFAM" id="SSF52540">
    <property type="entry name" value="P-loop containing nucleoside triphosphate hydrolases"/>
    <property type="match status" value="1"/>
</dbReference>
<dbReference type="GO" id="GO:0005524">
    <property type="term" value="F:ATP binding"/>
    <property type="evidence" value="ECO:0007669"/>
    <property type="project" value="UniProtKB-KW"/>
</dbReference>
<feature type="domain" description="TraG P-loop" evidence="11">
    <location>
        <begin position="544"/>
        <end position="846"/>
    </location>
</feature>
<dbReference type="InterPro" id="IPR004346">
    <property type="entry name" value="CagE_TrbE_VirB"/>
</dbReference>
<dbReference type="OrthoDB" id="9816422at2"/>
<evidence type="ECO:0000259" key="10">
    <source>
        <dbReference type="Pfam" id="PF03135"/>
    </source>
</evidence>
<evidence type="ECO:0000256" key="6">
    <source>
        <dbReference type="ARBA" id="ARBA00022989"/>
    </source>
</evidence>